<protein>
    <submittedName>
        <fullName evidence="7">Cytochrome C oxidase, cbb3-type, subunit III</fullName>
    </submittedName>
</protein>
<dbReference type="STRING" id="441119.SAMN04488047_1331"/>
<dbReference type="EMBL" id="FOXA01000033">
    <property type="protein sequence ID" value="SFQ08363.1"/>
    <property type="molecule type" value="Genomic_DNA"/>
</dbReference>
<keyword evidence="1 4" id="KW-0349">Heme</keyword>
<sequence>MRAALRYSGVAVLAVALAFGGVFVFGGFWDISATRQHPLWIYRGLVLVRDTLVSFEAAGVDVPAEFEPVADAKGAALYQVHCAQCHGGPGVAPADFALGMMPVPPPLVHSARERPPEEIYWFIHDGLKMSGMPAWSMRMSETEMWRITAFVEALPTLTPAAYRELVPQDETAPPSEGTLAEVGGIPDAERGRLAMQLYACRSCHEIPGLVGARPLMVGPPLEEAASRRYIAGVLPNTTENMMRWIMDPHEVDPLSVMPDLGVSAADARDMTAYLYTLSPPYDDGTDEVAAADAD</sequence>
<dbReference type="PROSITE" id="PS51007">
    <property type="entry name" value="CYTC"/>
    <property type="match status" value="2"/>
</dbReference>
<evidence type="ECO:0000313" key="7">
    <source>
        <dbReference type="EMBL" id="SFQ08363.1"/>
    </source>
</evidence>
<keyword evidence="5" id="KW-0472">Membrane</keyword>
<proteinExistence type="predicted"/>
<keyword evidence="8" id="KW-1185">Reference proteome</keyword>
<keyword evidence="3 4" id="KW-0408">Iron</keyword>
<evidence type="ECO:0000313" key="8">
    <source>
        <dbReference type="Proteomes" id="UP000199356"/>
    </source>
</evidence>
<keyword evidence="5" id="KW-1133">Transmembrane helix</keyword>
<dbReference type="Gene3D" id="1.10.760.10">
    <property type="entry name" value="Cytochrome c-like domain"/>
    <property type="match status" value="2"/>
</dbReference>
<gene>
    <name evidence="7" type="ORF">SAMN04488047_1331</name>
</gene>
<accession>A0A1I5VLN8</accession>
<organism evidence="7 8">
    <name type="scientific">Tranquillimonas alkanivorans</name>
    <dbReference type="NCBI Taxonomy" id="441119"/>
    <lineage>
        <taxon>Bacteria</taxon>
        <taxon>Pseudomonadati</taxon>
        <taxon>Pseudomonadota</taxon>
        <taxon>Alphaproteobacteria</taxon>
        <taxon>Rhodobacterales</taxon>
        <taxon>Roseobacteraceae</taxon>
        <taxon>Tranquillimonas</taxon>
    </lineage>
</organism>
<dbReference type="AlphaFoldDB" id="A0A1I5VLN8"/>
<dbReference type="SUPFAM" id="SSF46626">
    <property type="entry name" value="Cytochrome c"/>
    <property type="match status" value="2"/>
</dbReference>
<evidence type="ECO:0000256" key="4">
    <source>
        <dbReference type="PROSITE-ProRule" id="PRU00433"/>
    </source>
</evidence>
<feature type="domain" description="Cytochrome c" evidence="6">
    <location>
        <begin position="69"/>
        <end position="155"/>
    </location>
</feature>
<keyword evidence="5" id="KW-0812">Transmembrane</keyword>
<feature type="transmembrane region" description="Helical" evidence="5">
    <location>
        <begin position="7"/>
        <end position="29"/>
    </location>
</feature>
<name>A0A1I5VLN8_9RHOB</name>
<dbReference type="InterPro" id="IPR036909">
    <property type="entry name" value="Cyt_c-like_dom_sf"/>
</dbReference>
<dbReference type="Pfam" id="PF13442">
    <property type="entry name" value="Cytochrome_CBB3"/>
    <property type="match status" value="1"/>
</dbReference>
<evidence type="ECO:0000256" key="2">
    <source>
        <dbReference type="ARBA" id="ARBA00022723"/>
    </source>
</evidence>
<dbReference type="OrthoDB" id="9794982at2"/>
<evidence type="ECO:0000256" key="5">
    <source>
        <dbReference type="SAM" id="Phobius"/>
    </source>
</evidence>
<evidence type="ECO:0000256" key="1">
    <source>
        <dbReference type="ARBA" id="ARBA00022617"/>
    </source>
</evidence>
<keyword evidence="2 4" id="KW-0479">Metal-binding</keyword>
<dbReference type="RefSeq" id="WP_093425294.1">
    <property type="nucleotide sequence ID" value="NZ_FOXA01000033.1"/>
</dbReference>
<dbReference type="Proteomes" id="UP000199356">
    <property type="component" value="Unassembled WGS sequence"/>
</dbReference>
<evidence type="ECO:0000259" key="6">
    <source>
        <dbReference type="PROSITE" id="PS51007"/>
    </source>
</evidence>
<dbReference type="InterPro" id="IPR009056">
    <property type="entry name" value="Cyt_c-like_dom"/>
</dbReference>
<dbReference type="GO" id="GO:0020037">
    <property type="term" value="F:heme binding"/>
    <property type="evidence" value="ECO:0007669"/>
    <property type="project" value="InterPro"/>
</dbReference>
<dbReference type="GO" id="GO:0046872">
    <property type="term" value="F:metal ion binding"/>
    <property type="evidence" value="ECO:0007669"/>
    <property type="project" value="UniProtKB-KW"/>
</dbReference>
<feature type="domain" description="Cytochrome c" evidence="6">
    <location>
        <begin position="186"/>
        <end position="278"/>
    </location>
</feature>
<dbReference type="GO" id="GO:0009055">
    <property type="term" value="F:electron transfer activity"/>
    <property type="evidence" value="ECO:0007669"/>
    <property type="project" value="InterPro"/>
</dbReference>
<reference evidence="7 8" key="1">
    <citation type="submission" date="2016-10" db="EMBL/GenBank/DDBJ databases">
        <authorList>
            <person name="de Groot N.N."/>
        </authorList>
    </citation>
    <scope>NUCLEOTIDE SEQUENCE [LARGE SCALE GENOMIC DNA]</scope>
    <source>
        <strain evidence="7 8">DSM 19547</strain>
    </source>
</reference>
<evidence type="ECO:0000256" key="3">
    <source>
        <dbReference type="ARBA" id="ARBA00023004"/>
    </source>
</evidence>